<organism evidence="1 2">
    <name type="scientific">Pseudomonas fluorescens</name>
    <dbReference type="NCBI Taxonomy" id="294"/>
    <lineage>
        <taxon>Bacteria</taxon>
        <taxon>Pseudomonadati</taxon>
        <taxon>Pseudomonadota</taxon>
        <taxon>Gammaproteobacteria</taxon>
        <taxon>Pseudomonadales</taxon>
        <taxon>Pseudomonadaceae</taxon>
        <taxon>Pseudomonas</taxon>
    </lineage>
</organism>
<accession>A0A423P1X7</accession>
<reference evidence="1 2" key="1">
    <citation type="submission" date="2016-10" db="EMBL/GenBank/DDBJ databases">
        <title>Comparative genome analysis of multiple Pseudomonas spp. focuses on biocontrol and plant growth promoting traits.</title>
        <authorList>
            <person name="Tao X.-Y."/>
            <person name="Taylor C.G."/>
        </authorList>
    </citation>
    <scope>NUCLEOTIDE SEQUENCE [LARGE SCALE GENOMIC DNA]</scope>
    <source>
        <strain evidence="1 2">36G2</strain>
    </source>
</reference>
<proteinExistence type="predicted"/>
<evidence type="ECO:0000313" key="2">
    <source>
        <dbReference type="Proteomes" id="UP000283619"/>
    </source>
</evidence>
<evidence type="ECO:0000313" key="1">
    <source>
        <dbReference type="EMBL" id="ROO05001.1"/>
    </source>
</evidence>
<gene>
    <name evidence="1" type="ORF">BK673_22375</name>
</gene>
<dbReference type="AlphaFoldDB" id="A0A423P1X7"/>
<protein>
    <submittedName>
        <fullName evidence="1">Uncharacterized protein</fullName>
    </submittedName>
</protein>
<comment type="caution">
    <text evidence="1">The sequence shown here is derived from an EMBL/GenBank/DDBJ whole genome shotgun (WGS) entry which is preliminary data.</text>
</comment>
<dbReference type="EMBL" id="MOBZ01000018">
    <property type="protein sequence ID" value="ROO05001.1"/>
    <property type="molecule type" value="Genomic_DNA"/>
</dbReference>
<dbReference type="Proteomes" id="UP000283619">
    <property type="component" value="Unassembled WGS sequence"/>
</dbReference>
<name>A0A423P1X7_PSEFL</name>
<sequence>MRSTVIRALKITHATLPEGLINNAIEAVPKTERGRVIVLPDFLEVFDRSFHIIIRRHHERLIGLGIHNIIAKPVTQPFRRNECSIFGLYSKTVLAKLPLHQRQFSHLLPLL</sequence>